<dbReference type="EMBL" id="LYBM01000007">
    <property type="protein sequence ID" value="ODA34571.1"/>
    <property type="molecule type" value="Genomic_DNA"/>
</dbReference>
<proteinExistence type="predicted"/>
<dbReference type="RefSeq" id="WP_068900322.1">
    <property type="nucleotide sequence ID" value="NZ_JBHUIF010000015.1"/>
</dbReference>
<protein>
    <submittedName>
        <fullName evidence="2">Transcriptional regulator</fullName>
    </submittedName>
</protein>
<gene>
    <name evidence="2" type="ORF">A8L45_06275</name>
</gene>
<dbReference type="Gene3D" id="3.10.450.50">
    <property type="match status" value="1"/>
</dbReference>
<dbReference type="STRING" id="1080227.A8L45_06275"/>
<keyword evidence="3" id="KW-1185">Reference proteome</keyword>
<organism evidence="2 3">
    <name type="scientific">Veronia pacifica</name>
    <dbReference type="NCBI Taxonomy" id="1080227"/>
    <lineage>
        <taxon>Bacteria</taxon>
        <taxon>Pseudomonadati</taxon>
        <taxon>Pseudomonadota</taxon>
        <taxon>Gammaproteobacteria</taxon>
        <taxon>Vibrionales</taxon>
        <taxon>Vibrionaceae</taxon>
        <taxon>Veronia</taxon>
    </lineage>
</organism>
<name>A0A1C3EMW4_9GAMM</name>
<dbReference type="Pfam" id="PF12680">
    <property type="entry name" value="SnoaL_2"/>
    <property type="match status" value="1"/>
</dbReference>
<comment type="caution">
    <text evidence="2">The sequence shown here is derived from an EMBL/GenBank/DDBJ whole genome shotgun (WGS) entry which is preliminary data.</text>
</comment>
<dbReference type="AlphaFoldDB" id="A0A1C3EMW4"/>
<dbReference type="InterPro" id="IPR032710">
    <property type="entry name" value="NTF2-like_dom_sf"/>
</dbReference>
<evidence type="ECO:0000313" key="2">
    <source>
        <dbReference type="EMBL" id="ODA34571.1"/>
    </source>
</evidence>
<dbReference type="Proteomes" id="UP000094936">
    <property type="component" value="Unassembled WGS sequence"/>
</dbReference>
<feature type="domain" description="SnoaL-like" evidence="1">
    <location>
        <begin position="18"/>
        <end position="119"/>
    </location>
</feature>
<dbReference type="SUPFAM" id="SSF54427">
    <property type="entry name" value="NTF2-like"/>
    <property type="match status" value="1"/>
</dbReference>
<evidence type="ECO:0000313" key="3">
    <source>
        <dbReference type="Proteomes" id="UP000094936"/>
    </source>
</evidence>
<reference evidence="2 3" key="1">
    <citation type="submission" date="2016-05" db="EMBL/GenBank/DDBJ databases">
        <title>Genomic Taxonomy of the Vibrionaceae.</title>
        <authorList>
            <person name="Gomez-Gil B."/>
            <person name="Enciso-Ibarra J."/>
        </authorList>
    </citation>
    <scope>NUCLEOTIDE SEQUENCE [LARGE SCALE GENOMIC DNA]</scope>
    <source>
        <strain evidence="2 3">CAIM 1920</strain>
    </source>
</reference>
<evidence type="ECO:0000259" key="1">
    <source>
        <dbReference type="Pfam" id="PF12680"/>
    </source>
</evidence>
<sequence>MIDTVAVSEQSPIEKFVEVYQAVGKDNLETLGSIYSEDILFEDPAHRIEGYDNLARYFGNLYENMLECRFDVHTYAVNGDVAFLNWTMTFAHQKLSNGATRKMEGSTMLTFRNGMVVRHKDYFDLGCMIYETVPVMGSVIRYIKKRMAE</sequence>
<dbReference type="OrthoDB" id="1115105at2"/>
<accession>A0A1C3EMW4</accession>
<dbReference type="InterPro" id="IPR037401">
    <property type="entry name" value="SnoaL-like"/>
</dbReference>